<dbReference type="Proteomes" id="UP000029264">
    <property type="component" value="Unassembled WGS sequence"/>
</dbReference>
<sequence length="101" mass="11999">MLALLLLLYFGNSHQDLSQFVLADIGRQQFERYEIRLSDRPYHDTAELQSALQLAALTTRWYEQVERKQPIDLEDYLALLPGKQTNKILERRRQRLLFHIG</sequence>
<evidence type="ECO:0000313" key="2">
    <source>
        <dbReference type="Proteomes" id="UP000029264"/>
    </source>
</evidence>
<reference evidence="1 2" key="1">
    <citation type="submission" date="2014-06" db="EMBL/GenBank/DDBJ databases">
        <title>Shewanella sp. YQH10.</title>
        <authorList>
            <person name="Liu Y."/>
            <person name="Zeng R."/>
        </authorList>
    </citation>
    <scope>NUCLEOTIDE SEQUENCE [LARGE SCALE GENOMIC DNA]</scope>
    <source>
        <strain evidence="1 2">YQH10</strain>
    </source>
</reference>
<gene>
    <name evidence="1" type="ORF">HR45_03420</name>
</gene>
<evidence type="ECO:0000313" key="1">
    <source>
        <dbReference type="EMBL" id="KFZ38491.1"/>
    </source>
</evidence>
<proteinExistence type="predicted"/>
<name>A0A094K1G8_9GAMM</name>
<dbReference type="EMBL" id="JPEO01000002">
    <property type="protein sequence ID" value="KFZ38491.1"/>
    <property type="molecule type" value="Genomic_DNA"/>
</dbReference>
<dbReference type="RefSeq" id="WP_037439723.1">
    <property type="nucleotide sequence ID" value="NZ_JPEO01000002.1"/>
</dbReference>
<organism evidence="1 2">
    <name type="scientific">Shewanella mangrovi</name>
    <dbReference type="NCBI Taxonomy" id="1515746"/>
    <lineage>
        <taxon>Bacteria</taxon>
        <taxon>Pseudomonadati</taxon>
        <taxon>Pseudomonadota</taxon>
        <taxon>Gammaproteobacteria</taxon>
        <taxon>Alteromonadales</taxon>
        <taxon>Shewanellaceae</taxon>
        <taxon>Shewanella</taxon>
    </lineage>
</organism>
<protein>
    <submittedName>
        <fullName evidence="1">Uncharacterized protein</fullName>
    </submittedName>
</protein>
<keyword evidence="2" id="KW-1185">Reference proteome</keyword>
<dbReference type="OrthoDB" id="9803913at2"/>
<accession>A0A094K1G8</accession>
<dbReference type="AlphaFoldDB" id="A0A094K1G8"/>
<dbReference type="STRING" id="1515746.HR45_03420"/>
<comment type="caution">
    <text evidence="1">The sequence shown here is derived from an EMBL/GenBank/DDBJ whole genome shotgun (WGS) entry which is preliminary data.</text>
</comment>